<evidence type="ECO:0000313" key="3">
    <source>
        <dbReference type="Proteomes" id="UP001589610"/>
    </source>
</evidence>
<evidence type="ECO:0000313" key="2">
    <source>
        <dbReference type="EMBL" id="MFB9681287.1"/>
    </source>
</evidence>
<keyword evidence="1" id="KW-0472">Membrane</keyword>
<comment type="caution">
    <text evidence="2">The sequence shown here is derived from an EMBL/GenBank/DDBJ whole genome shotgun (WGS) entry which is preliminary data.</text>
</comment>
<dbReference type="Proteomes" id="UP001589610">
    <property type="component" value="Unassembled WGS sequence"/>
</dbReference>
<dbReference type="RefSeq" id="WP_344747734.1">
    <property type="nucleotide sequence ID" value="NZ_BAAAWW010000136.1"/>
</dbReference>
<dbReference type="EMBL" id="JBHMBS010000031">
    <property type="protein sequence ID" value="MFB9681287.1"/>
    <property type="molecule type" value="Genomic_DNA"/>
</dbReference>
<feature type="transmembrane region" description="Helical" evidence="1">
    <location>
        <begin position="36"/>
        <end position="54"/>
    </location>
</feature>
<evidence type="ECO:0000256" key="1">
    <source>
        <dbReference type="SAM" id="Phobius"/>
    </source>
</evidence>
<sequence>MADLYPRTWPQRLADGAPFLGGAVLAVGEASRTDTLWISLLITGVGFGLIGFGLERIARYRRQRDTYRRALVALTQRCGEDQTRPYFVPYVPADVLAEVFPEEERRG</sequence>
<keyword evidence="1" id="KW-1133">Transmembrane helix</keyword>
<reference evidence="2 3" key="1">
    <citation type="submission" date="2024-09" db="EMBL/GenBank/DDBJ databases">
        <authorList>
            <person name="Sun Q."/>
            <person name="Mori K."/>
        </authorList>
    </citation>
    <scope>NUCLEOTIDE SEQUENCE [LARGE SCALE GENOMIC DNA]</scope>
    <source>
        <strain evidence="2 3">JCM 3028</strain>
    </source>
</reference>
<gene>
    <name evidence="2" type="ORF">ACFFRH_37905</name>
</gene>
<protein>
    <submittedName>
        <fullName evidence="2">Uncharacterized protein</fullName>
    </submittedName>
</protein>
<name>A0ABV5TQI9_9ACTN</name>
<accession>A0ABV5TQI9</accession>
<organism evidence="2 3">
    <name type="scientific">Streptosporangium vulgare</name>
    <dbReference type="NCBI Taxonomy" id="46190"/>
    <lineage>
        <taxon>Bacteria</taxon>
        <taxon>Bacillati</taxon>
        <taxon>Actinomycetota</taxon>
        <taxon>Actinomycetes</taxon>
        <taxon>Streptosporangiales</taxon>
        <taxon>Streptosporangiaceae</taxon>
        <taxon>Streptosporangium</taxon>
    </lineage>
</organism>
<keyword evidence="1" id="KW-0812">Transmembrane</keyword>
<proteinExistence type="predicted"/>
<keyword evidence="3" id="KW-1185">Reference proteome</keyword>